<evidence type="ECO:0008006" key="4">
    <source>
        <dbReference type="Google" id="ProtNLM"/>
    </source>
</evidence>
<feature type="compositionally biased region" description="Polar residues" evidence="1">
    <location>
        <begin position="49"/>
        <end position="59"/>
    </location>
</feature>
<sequence>MSVSSDIEPISDAPATTRTSSSSESSLSIIPDHDDSDYSSSGCDIVVQRASSQPISQRLRSAGSKVLEDEEDESVTSSRESSEPRKSPRKRLKRGSPAPTPVTPSPSRKGRSTGTNPFTTPSKPNATLPQSASKRQLPIRDFFSPPNPLGSNGSPRVGSSHKNTVTSHGSNPEHQNKRRRVEQPTSHGSVALELDATDVAPSETPLSDPVIRVHVENKVFELQLSRLVFHSKWFSRQFHQKEKHDTHIVLTNVSACDFGNLVEVLDRTLQFFLNSPSPSVFLSILHVAEILEFESVITYIIQYLANVWSSDPSKISSDHLEDAAVVLQIAREFKLPQLLQRAFYEVVRDKKGIIAQELSDTDNLIALRIQASLQREWALFTKAPPQTACDKESKEGPNSCSSRSIRRDQWTTTIMEGEDSIYEKGMEDPFCGLDHLSQLVWKEQGYCASCATLWLAVIKEKKTACWNSVREVCLLRETIRSEGLFRVAESLVVNARFI</sequence>
<dbReference type="SUPFAM" id="SSF54695">
    <property type="entry name" value="POZ domain"/>
    <property type="match status" value="1"/>
</dbReference>
<protein>
    <recommendedName>
        <fullName evidence="4">BTB domain-containing protein</fullName>
    </recommendedName>
</protein>
<feature type="compositionally biased region" description="Polar residues" evidence="1">
    <location>
        <begin position="112"/>
        <end position="134"/>
    </location>
</feature>
<accession>A0AAW0FS90</accession>
<feature type="region of interest" description="Disordered" evidence="1">
    <location>
        <begin position="1"/>
        <end position="187"/>
    </location>
</feature>
<dbReference type="Proteomes" id="UP001385951">
    <property type="component" value="Unassembled WGS sequence"/>
</dbReference>
<proteinExistence type="predicted"/>
<keyword evidence="3" id="KW-1185">Reference proteome</keyword>
<gene>
    <name evidence="2" type="ORF">QCA50_014744</name>
</gene>
<evidence type="ECO:0000256" key="1">
    <source>
        <dbReference type="SAM" id="MobiDB-lite"/>
    </source>
</evidence>
<organism evidence="2 3">
    <name type="scientific">Cerrena zonata</name>
    <dbReference type="NCBI Taxonomy" id="2478898"/>
    <lineage>
        <taxon>Eukaryota</taxon>
        <taxon>Fungi</taxon>
        <taxon>Dikarya</taxon>
        <taxon>Basidiomycota</taxon>
        <taxon>Agaricomycotina</taxon>
        <taxon>Agaricomycetes</taxon>
        <taxon>Polyporales</taxon>
        <taxon>Cerrenaceae</taxon>
        <taxon>Cerrena</taxon>
    </lineage>
</organism>
<name>A0AAW0FS90_9APHY</name>
<reference evidence="2 3" key="1">
    <citation type="submission" date="2022-09" db="EMBL/GenBank/DDBJ databases">
        <authorList>
            <person name="Palmer J.M."/>
        </authorList>
    </citation>
    <scope>NUCLEOTIDE SEQUENCE [LARGE SCALE GENOMIC DNA]</scope>
    <source>
        <strain evidence="2 3">DSM 7382</strain>
    </source>
</reference>
<feature type="compositionally biased region" description="Polar residues" evidence="1">
    <location>
        <begin position="160"/>
        <end position="173"/>
    </location>
</feature>
<dbReference type="EMBL" id="JASBNA010000037">
    <property type="protein sequence ID" value="KAK7682157.1"/>
    <property type="molecule type" value="Genomic_DNA"/>
</dbReference>
<dbReference type="InterPro" id="IPR011333">
    <property type="entry name" value="SKP1/BTB/POZ_sf"/>
</dbReference>
<comment type="caution">
    <text evidence="2">The sequence shown here is derived from an EMBL/GenBank/DDBJ whole genome shotgun (WGS) entry which is preliminary data.</text>
</comment>
<dbReference type="Gene3D" id="3.30.710.10">
    <property type="entry name" value="Potassium Channel Kv1.1, Chain A"/>
    <property type="match status" value="1"/>
</dbReference>
<evidence type="ECO:0000313" key="2">
    <source>
        <dbReference type="EMBL" id="KAK7682157.1"/>
    </source>
</evidence>
<evidence type="ECO:0000313" key="3">
    <source>
        <dbReference type="Proteomes" id="UP001385951"/>
    </source>
</evidence>
<dbReference type="AlphaFoldDB" id="A0AAW0FS90"/>